<evidence type="ECO:0000313" key="2">
    <source>
        <dbReference type="EMBL" id="AKU91162.1"/>
    </source>
</evidence>
<accession>A0A0K1PCC6</accession>
<evidence type="ECO:0000259" key="1">
    <source>
        <dbReference type="Pfam" id="PF07791"/>
    </source>
</evidence>
<dbReference type="KEGG" id="vin:AKJ08_1549"/>
<protein>
    <recommendedName>
        <fullName evidence="1">Immunity MXAN-0049 protein domain-containing protein</fullName>
    </recommendedName>
</protein>
<sequence length="133" mass="14810">MDFTSSEAYGVPIVSARMRNALGNPPGVRFLNARIEGQDESDRYFVLLIESTVECVDESHSEFEQFTVDDPVRPDKAGQFKAFFKLVLDKAKASASGRPIFRLARFDLAIIVNADVKRAIEEARVVGAEIEEV</sequence>
<evidence type="ECO:0000313" key="3">
    <source>
        <dbReference type="Proteomes" id="UP000055590"/>
    </source>
</evidence>
<dbReference type="InterPro" id="IPR012433">
    <property type="entry name" value="Imm11"/>
</dbReference>
<gene>
    <name evidence="2" type="ORF">AKJ08_1549</name>
</gene>
<organism evidence="2 3">
    <name type="scientific">Vulgatibacter incomptus</name>
    <dbReference type="NCBI Taxonomy" id="1391653"/>
    <lineage>
        <taxon>Bacteria</taxon>
        <taxon>Pseudomonadati</taxon>
        <taxon>Myxococcota</taxon>
        <taxon>Myxococcia</taxon>
        <taxon>Myxococcales</taxon>
        <taxon>Cystobacterineae</taxon>
        <taxon>Vulgatibacteraceae</taxon>
        <taxon>Vulgatibacter</taxon>
    </lineage>
</organism>
<dbReference type="Pfam" id="PF07791">
    <property type="entry name" value="Imm11"/>
    <property type="match status" value="1"/>
</dbReference>
<dbReference type="AlphaFoldDB" id="A0A0K1PCC6"/>
<dbReference type="Proteomes" id="UP000055590">
    <property type="component" value="Chromosome"/>
</dbReference>
<proteinExistence type="predicted"/>
<feature type="domain" description="Immunity MXAN-0049 protein" evidence="1">
    <location>
        <begin position="8"/>
        <end position="132"/>
    </location>
</feature>
<reference evidence="2 3" key="1">
    <citation type="submission" date="2015-08" db="EMBL/GenBank/DDBJ databases">
        <authorList>
            <person name="Babu N.S."/>
            <person name="Beckwith C.J."/>
            <person name="Beseler K.G."/>
            <person name="Brison A."/>
            <person name="Carone J.V."/>
            <person name="Caskin T.P."/>
            <person name="Diamond M."/>
            <person name="Durham M.E."/>
            <person name="Foxe J.M."/>
            <person name="Go M."/>
            <person name="Henderson B.A."/>
            <person name="Jones I.B."/>
            <person name="McGettigan J.A."/>
            <person name="Micheletti S.J."/>
            <person name="Nasrallah M.E."/>
            <person name="Ortiz D."/>
            <person name="Piller C.R."/>
            <person name="Privatt S.R."/>
            <person name="Schneider S.L."/>
            <person name="Sharp S."/>
            <person name="Smith T.C."/>
            <person name="Stanton J.D."/>
            <person name="Ullery H.E."/>
            <person name="Wilson R.J."/>
            <person name="Serrano M.G."/>
            <person name="Buck G."/>
            <person name="Lee V."/>
            <person name="Wang Y."/>
            <person name="Carvalho R."/>
            <person name="Voegtly L."/>
            <person name="Shi R."/>
            <person name="Duckworth R."/>
            <person name="Johnson A."/>
            <person name="Loviza R."/>
            <person name="Walstead R."/>
            <person name="Shah Z."/>
            <person name="Kiflezghi M."/>
            <person name="Wade K."/>
            <person name="Ball S.L."/>
            <person name="Bradley K.W."/>
            <person name="Asai D.J."/>
            <person name="Bowman C.A."/>
            <person name="Russell D.A."/>
            <person name="Pope W.H."/>
            <person name="Jacobs-Sera D."/>
            <person name="Hendrix R.W."/>
            <person name="Hatfull G.F."/>
        </authorList>
    </citation>
    <scope>NUCLEOTIDE SEQUENCE [LARGE SCALE GENOMIC DNA]</scope>
    <source>
        <strain evidence="2 3">DSM 27710</strain>
    </source>
</reference>
<keyword evidence="3" id="KW-1185">Reference proteome</keyword>
<dbReference type="EMBL" id="CP012332">
    <property type="protein sequence ID" value="AKU91162.1"/>
    <property type="molecule type" value="Genomic_DNA"/>
</dbReference>
<name>A0A0K1PCC6_9BACT</name>